<evidence type="ECO:0000256" key="5">
    <source>
        <dbReference type="ARBA" id="ARBA00022989"/>
    </source>
</evidence>
<feature type="transmembrane region" description="Helical" evidence="8">
    <location>
        <begin position="409"/>
        <end position="432"/>
    </location>
</feature>
<proteinExistence type="predicted"/>
<keyword evidence="3" id="KW-1003">Cell membrane</keyword>
<dbReference type="PANTHER" id="PTHR42718">
    <property type="entry name" value="MAJOR FACILITATOR SUPERFAMILY MULTIDRUG TRANSPORTER MFSC"/>
    <property type="match status" value="1"/>
</dbReference>
<dbReference type="GO" id="GO:0005886">
    <property type="term" value="C:plasma membrane"/>
    <property type="evidence" value="ECO:0007669"/>
    <property type="project" value="UniProtKB-SubCell"/>
</dbReference>
<keyword evidence="5 8" id="KW-1133">Transmembrane helix</keyword>
<dbReference type="GO" id="GO:0022857">
    <property type="term" value="F:transmembrane transporter activity"/>
    <property type="evidence" value="ECO:0007669"/>
    <property type="project" value="InterPro"/>
</dbReference>
<feature type="region of interest" description="Disordered" evidence="7">
    <location>
        <begin position="503"/>
        <end position="524"/>
    </location>
</feature>
<gene>
    <name evidence="10" type="ORF">B7P34_11710</name>
</gene>
<dbReference type="InterPro" id="IPR036259">
    <property type="entry name" value="MFS_trans_sf"/>
</dbReference>
<feature type="transmembrane region" description="Helical" evidence="8">
    <location>
        <begin position="31"/>
        <end position="53"/>
    </location>
</feature>
<evidence type="ECO:0000256" key="8">
    <source>
        <dbReference type="SAM" id="Phobius"/>
    </source>
</evidence>
<feature type="transmembrane region" description="Helical" evidence="8">
    <location>
        <begin position="275"/>
        <end position="294"/>
    </location>
</feature>
<evidence type="ECO:0000313" key="10">
    <source>
        <dbReference type="EMBL" id="PSJ28527.1"/>
    </source>
</evidence>
<feature type="transmembrane region" description="Helical" evidence="8">
    <location>
        <begin position="453"/>
        <end position="473"/>
    </location>
</feature>
<feature type="domain" description="Major facilitator superfamily (MFS) profile" evidence="9">
    <location>
        <begin position="35"/>
        <end position="501"/>
    </location>
</feature>
<dbReference type="Proteomes" id="UP000242427">
    <property type="component" value="Unassembled WGS sequence"/>
</dbReference>
<feature type="transmembrane region" description="Helical" evidence="8">
    <location>
        <begin position="378"/>
        <end position="397"/>
    </location>
</feature>
<keyword evidence="4 8" id="KW-0812">Transmembrane</keyword>
<dbReference type="OrthoDB" id="156693at2"/>
<comment type="caution">
    <text evidence="10">The sequence shown here is derived from an EMBL/GenBank/DDBJ whole genome shotgun (WGS) entry which is preliminary data.</text>
</comment>
<feature type="transmembrane region" description="Helical" evidence="8">
    <location>
        <begin position="479"/>
        <end position="498"/>
    </location>
</feature>
<feature type="transmembrane region" description="Helical" evidence="8">
    <location>
        <begin position="188"/>
        <end position="210"/>
    </location>
</feature>
<dbReference type="InterPro" id="IPR020846">
    <property type="entry name" value="MFS_dom"/>
</dbReference>
<dbReference type="CDD" id="cd17321">
    <property type="entry name" value="MFS_MMR_MDR_like"/>
    <property type="match status" value="1"/>
</dbReference>
<protein>
    <submittedName>
        <fullName evidence="10">MFS transporter</fullName>
    </submittedName>
</protein>
<organism evidence="10 11">
    <name type="scientific">Streptosporangium nondiastaticum</name>
    <dbReference type="NCBI Taxonomy" id="35764"/>
    <lineage>
        <taxon>Bacteria</taxon>
        <taxon>Bacillati</taxon>
        <taxon>Actinomycetota</taxon>
        <taxon>Actinomycetes</taxon>
        <taxon>Streptosporangiales</taxon>
        <taxon>Streptosporangiaceae</taxon>
        <taxon>Streptosporangium</taxon>
    </lineage>
</organism>
<dbReference type="EMBL" id="PXWG01000021">
    <property type="protein sequence ID" value="PSJ28527.1"/>
    <property type="molecule type" value="Genomic_DNA"/>
</dbReference>
<evidence type="ECO:0000256" key="4">
    <source>
        <dbReference type="ARBA" id="ARBA00022692"/>
    </source>
</evidence>
<feature type="transmembrane region" description="Helical" evidence="8">
    <location>
        <begin position="126"/>
        <end position="148"/>
    </location>
</feature>
<feature type="transmembrane region" description="Helical" evidence="8">
    <location>
        <begin position="315"/>
        <end position="334"/>
    </location>
</feature>
<evidence type="ECO:0000313" key="11">
    <source>
        <dbReference type="Proteomes" id="UP000242427"/>
    </source>
</evidence>
<reference evidence="10 11" key="1">
    <citation type="submission" date="2018-03" db="EMBL/GenBank/DDBJ databases">
        <title>Chitinolytic properties of Streptosporangium nondiastaticum TBG75A20.</title>
        <authorList>
            <person name="Gayathri V."/>
            <person name="Shiburaj S."/>
        </authorList>
    </citation>
    <scope>NUCLEOTIDE SEQUENCE [LARGE SCALE GENOMIC DNA]</scope>
    <source>
        <strain evidence="10 11">TBG75A20</strain>
    </source>
</reference>
<feature type="region of interest" description="Disordered" evidence="7">
    <location>
        <begin position="1"/>
        <end position="27"/>
    </location>
</feature>
<dbReference type="InterPro" id="IPR011701">
    <property type="entry name" value="MFS"/>
</dbReference>
<dbReference type="PANTHER" id="PTHR42718:SF46">
    <property type="entry name" value="BLR6921 PROTEIN"/>
    <property type="match status" value="1"/>
</dbReference>
<dbReference type="Gene3D" id="1.20.1720.10">
    <property type="entry name" value="Multidrug resistance protein D"/>
    <property type="match status" value="1"/>
</dbReference>
<evidence type="ECO:0000256" key="1">
    <source>
        <dbReference type="ARBA" id="ARBA00004651"/>
    </source>
</evidence>
<keyword evidence="2" id="KW-0813">Transport</keyword>
<dbReference type="AlphaFoldDB" id="A0A9X7JRK2"/>
<feature type="transmembrane region" description="Helical" evidence="8">
    <location>
        <begin position="73"/>
        <end position="89"/>
    </location>
</feature>
<dbReference type="SUPFAM" id="SSF103473">
    <property type="entry name" value="MFS general substrate transporter"/>
    <property type="match status" value="1"/>
</dbReference>
<sequence length="524" mass="52494">MRAADPSSPRSRPAIRRAGRSRTGRPPSARATTAILVIACTAQFMVILDVSVMNVALPAMRAELRLGPAGQQWIVNAYTLAFAGLLLLGGRAADLVGTRRAFLAGVTAFTLASLAGGFASEGSLLIAARAVQGAGGAVLAPATLTLIMRTFTEPAARTRAMGAWSAVMAAGGAVGGVVGGVLTEYAGWRWVLFVNVPIGAGLLAAALVCVPAAEAAGNGTHAGAGEGAGAGAGTGTGAAGGLRRLDVPGAVSVTAGLTALVHGTVASGTHGWDAWMVWGSLAAGVLLLTVFVAVELRAPHPLVPLATLRRRTVATANLLVFCMGAAAFSMWFMLSLYFQQVLGESALVAGLCFLPGSAAIVAGAQISTRLIARTGPRPLVLTGMTISTVGFLWMSRIGAHDGGDYVADVLGPFVLATLGAGLAIMPVTAAATSGTPPHEAGLASGLVNTSRQVGGALGLAMLGTVAAHAGGGAAGYGRALLVGAACTAAAGAGALALPRLRLRETDRREPGPGRRETNRFPRKG</sequence>
<evidence type="ECO:0000259" key="9">
    <source>
        <dbReference type="PROSITE" id="PS50850"/>
    </source>
</evidence>
<evidence type="ECO:0000256" key="3">
    <source>
        <dbReference type="ARBA" id="ARBA00022475"/>
    </source>
</evidence>
<dbReference type="Pfam" id="PF07690">
    <property type="entry name" value="MFS_1"/>
    <property type="match status" value="1"/>
</dbReference>
<feature type="compositionally biased region" description="Basic residues" evidence="7">
    <location>
        <begin position="13"/>
        <end position="23"/>
    </location>
</feature>
<feature type="compositionally biased region" description="Low complexity" evidence="7">
    <location>
        <begin position="1"/>
        <end position="12"/>
    </location>
</feature>
<keyword evidence="11" id="KW-1185">Reference proteome</keyword>
<accession>A0A9X7JRK2</accession>
<evidence type="ECO:0000256" key="2">
    <source>
        <dbReference type="ARBA" id="ARBA00022448"/>
    </source>
</evidence>
<keyword evidence="6 8" id="KW-0472">Membrane</keyword>
<feature type="transmembrane region" description="Helical" evidence="8">
    <location>
        <begin position="346"/>
        <end position="366"/>
    </location>
</feature>
<feature type="transmembrane region" description="Helical" evidence="8">
    <location>
        <begin position="250"/>
        <end position="269"/>
    </location>
</feature>
<dbReference type="Gene3D" id="1.20.1250.20">
    <property type="entry name" value="MFS general substrate transporter like domains"/>
    <property type="match status" value="1"/>
</dbReference>
<feature type="transmembrane region" description="Helical" evidence="8">
    <location>
        <begin position="101"/>
        <end position="120"/>
    </location>
</feature>
<feature type="transmembrane region" description="Helical" evidence="8">
    <location>
        <begin position="160"/>
        <end position="182"/>
    </location>
</feature>
<comment type="subcellular location">
    <subcellularLocation>
        <location evidence="1">Cell membrane</location>
        <topology evidence="1">Multi-pass membrane protein</topology>
    </subcellularLocation>
</comment>
<name>A0A9X7JRK2_9ACTN</name>
<evidence type="ECO:0000256" key="7">
    <source>
        <dbReference type="SAM" id="MobiDB-lite"/>
    </source>
</evidence>
<evidence type="ECO:0000256" key="6">
    <source>
        <dbReference type="ARBA" id="ARBA00023136"/>
    </source>
</evidence>
<dbReference type="PROSITE" id="PS50850">
    <property type="entry name" value="MFS"/>
    <property type="match status" value="1"/>
</dbReference>